<evidence type="ECO:0000256" key="1">
    <source>
        <dbReference type="SAM" id="SignalP"/>
    </source>
</evidence>
<dbReference type="Gene3D" id="1.10.530.10">
    <property type="match status" value="1"/>
</dbReference>
<dbReference type="RefSeq" id="WP_107323891.1">
    <property type="nucleotide sequence ID" value="NZ_NHSP01000063.1"/>
</dbReference>
<dbReference type="Proteomes" id="UP000241899">
    <property type="component" value="Unassembled WGS sequence"/>
</dbReference>
<keyword evidence="1" id="KW-0732">Signal</keyword>
<dbReference type="EMBL" id="PZKF01000004">
    <property type="protein sequence ID" value="PTE18873.1"/>
    <property type="molecule type" value="Genomic_DNA"/>
</dbReference>
<keyword evidence="4" id="KW-1185">Reference proteome</keyword>
<feature type="domain" description="Transglycosylase SLT" evidence="2">
    <location>
        <begin position="7"/>
        <end position="190"/>
    </location>
</feature>
<evidence type="ECO:0000313" key="3">
    <source>
        <dbReference type="EMBL" id="PTE18873.1"/>
    </source>
</evidence>
<name>A0A2T4JLY3_9RHOB</name>
<feature type="signal peptide" evidence="1">
    <location>
        <begin position="1"/>
        <end position="22"/>
    </location>
</feature>
<evidence type="ECO:0000259" key="2">
    <source>
        <dbReference type="Pfam" id="PF19489"/>
    </source>
</evidence>
<accession>A0A2T4JLY3</accession>
<proteinExistence type="predicted"/>
<dbReference type="SUPFAM" id="SSF53955">
    <property type="entry name" value="Lysozyme-like"/>
    <property type="match status" value="1"/>
</dbReference>
<dbReference type="OrthoDB" id="9789144at2"/>
<dbReference type="InterPro" id="IPR023346">
    <property type="entry name" value="Lysozyme-like_dom_sf"/>
</dbReference>
<reference evidence="3 4" key="1">
    <citation type="submission" date="2018-03" db="EMBL/GenBank/DDBJ databases">
        <title>Rhodobacter veldkampii.</title>
        <authorList>
            <person name="Meyer T.E."/>
            <person name="Miller S."/>
            <person name="Lodha T."/>
            <person name="Gandham S."/>
            <person name="Chintalapati S."/>
            <person name="Chintalapati V.R."/>
        </authorList>
    </citation>
    <scope>NUCLEOTIDE SEQUENCE [LARGE SCALE GENOMIC DNA]</scope>
    <source>
        <strain evidence="3 4">DSM 11550</strain>
    </source>
</reference>
<gene>
    <name evidence="3" type="ORF">C5F46_02780</name>
</gene>
<organism evidence="3 4">
    <name type="scientific">Phaeovulum veldkampii DSM 11550</name>
    <dbReference type="NCBI Taxonomy" id="1185920"/>
    <lineage>
        <taxon>Bacteria</taxon>
        <taxon>Pseudomonadati</taxon>
        <taxon>Pseudomonadota</taxon>
        <taxon>Alphaproteobacteria</taxon>
        <taxon>Rhodobacterales</taxon>
        <taxon>Paracoccaceae</taxon>
        <taxon>Phaeovulum</taxon>
    </lineage>
</organism>
<dbReference type="InterPro" id="IPR045795">
    <property type="entry name" value="SLT_4"/>
</dbReference>
<comment type="caution">
    <text evidence="3">The sequence shown here is derived from an EMBL/GenBank/DDBJ whole genome shotgun (WGS) entry which is preliminary data.</text>
</comment>
<dbReference type="AlphaFoldDB" id="A0A2T4JLY3"/>
<protein>
    <submittedName>
        <fullName evidence="3">Lytic transglycosylase</fullName>
    </submittedName>
</protein>
<evidence type="ECO:0000313" key="4">
    <source>
        <dbReference type="Proteomes" id="UP000241899"/>
    </source>
</evidence>
<feature type="chain" id="PRO_5015469479" evidence="1">
    <location>
        <begin position="23"/>
        <end position="192"/>
    </location>
</feature>
<dbReference type="Pfam" id="PF19489">
    <property type="entry name" value="SLT_4"/>
    <property type="match status" value="1"/>
</dbReference>
<sequence>MGKFLRLAVLLLVASCGGGNYSAPRNLDDACAITRERPQYLRAMQRAERRWGVPVHVQMATIHQESKFIGNARTPFRFALGVIPMGRQSSAYGYSQAIDNTWDEYRQETRRRGAKRDDINDATDFMGWYMNGSTERLGISKQDARNQYLAYHEGRTGFVNGSYNAKGWLLDVSNRVGARSELYRQQLATCRR</sequence>